<dbReference type="PANTHER" id="PTHR43270">
    <property type="entry name" value="BETA-ALA-HIS DIPEPTIDASE"/>
    <property type="match status" value="1"/>
</dbReference>
<dbReference type="SUPFAM" id="SSF53187">
    <property type="entry name" value="Zn-dependent exopeptidases"/>
    <property type="match status" value="1"/>
</dbReference>
<gene>
    <name evidence="5" type="ORF">J4G43_007905</name>
</gene>
<keyword evidence="2" id="KW-0479">Metal-binding</keyword>
<proteinExistence type="predicted"/>
<dbReference type="GO" id="GO:0008233">
    <property type="term" value="F:peptidase activity"/>
    <property type="evidence" value="ECO:0007669"/>
    <property type="project" value="UniProtKB-KW"/>
</dbReference>
<feature type="domain" description="Peptidase M20 dimerisation" evidence="4">
    <location>
        <begin position="204"/>
        <end position="352"/>
    </location>
</feature>
<dbReference type="InterPro" id="IPR011650">
    <property type="entry name" value="Peptidase_M20_dimer"/>
</dbReference>
<name>A0A9X9Y2L9_9BRAD</name>
<dbReference type="GO" id="GO:0006508">
    <property type="term" value="P:proteolysis"/>
    <property type="evidence" value="ECO:0007669"/>
    <property type="project" value="UniProtKB-KW"/>
</dbReference>
<dbReference type="GO" id="GO:0046872">
    <property type="term" value="F:metal ion binding"/>
    <property type="evidence" value="ECO:0007669"/>
    <property type="project" value="UniProtKB-KW"/>
</dbReference>
<dbReference type="NCBIfam" id="NF005478">
    <property type="entry name" value="PRK07079.1"/>
    <property type="match status" value="1"/>
</dbReference>
<evidence type="ECO:0000313" key="5">
    <source>
        <dbReference type="EMBL" id="UEM14163.1"/>
    </source>
</evidence>
<dbReference type="KEGG" id="bban:J4G43_007905"/>
<evidence type="ECO:0000256" key="2">
    <source>
        <dbReference type="ARBA" id="ARBA00022723"/>
    </source>
</evidence>
<dbReference type="Pfam" id="PF07687">
    <property type="entry name" value="M20_dimer"/>
    <property type="match status" value="1"/>
</dbReference>
<accession>A0A9X9Y2L9</accession>
<dbReference type="Gene3D" id="3.30.70.360">
    <property type="match status" value="1"/>
</dbReference>
<keyword evidence="3" id="KW-0378">Hydrolase</keyword>
<evidence type="ECO:0000256" key="1">
    <source>
        <dbReference type="ARBA" id="ARBA00022670"/>
    </source>
</evidence>
<evidence type="ECO:0000313" key="6">
    <source>
        <dbReference type="Proteomes" id="UP000664702"/>
    </source>
</evidence>
<sequence length="494" mass="53454">MTRADAISRAREDFKSGAFLAELDRRVAFKTESQNPSRGAELRSYLEQEMIPSFAALDFTSHIVESPSGKAPFLFAEHHESASAPTVLIYGHGDVVDGMEGEWRDGRDPWRTTVAGTRLYGRGTADNKGQHSINMAALRAVREARGGKLGFNAKFIVEMGEEIGSPDLGKVCDLNRDALKADLFMASDGPRLSADRPTLFLGCRGGIRIHLDVNLRDGGHHSGNWGGVLANPATILLNAISTLVDGHGRLQLDTLKPPRLTNQIRSYLADVQVVPTEDEPALAENWGEEGLSAAERLYAWNTLEVLAMSSGNIEKPANAIPGHANAVLQLRFVVGTKVDGLIDAVRAHLVQKGFPMVEVRAAQSFAASRTDFDSPWITWAADSVKETTGKAPAVLPNFGGSLPNDVFSEILGLPTIWVPHSYPGCSQHAPNEHILLPLTEEALTVMAGLFWDLGELPKPLSCAINLSRNPAESHILIRPNLCLHPGRIILAASS</sequence>
<dbReference type="PANTHER" id="PTHR43270:SF12">
    <property type="entry name" value="SUCCINYL-DIAMINOPIMELATE DESUCCINYLASE"/>
    <property type="match status" value="1"/>
</dbReference>
<dbReference type="InterPro" id="IPR002933">
    <property type="entry name" value="Peptidase_M20"/>
</dbReference>
<dbReference type="Gene3D" id="3.40.630.10">
    <property type="entry name" value="Zn peptidases"/>
    <property type="match status" value="1"/>
</dbReference>
<dbReference type="InterPro" id="IPR051458">
    <property type="entry name" value="Cyt/Met_Dipeptidase"/>
</dbReference>
<evidence type="ECO:0000256" key="3">
    <source>
        <dbReference type="ARBA" id="ARBA00022801"/>
    </source>
</evidence>
<organism evidence="5 6">
    <name type="scientific">Bradyrhizobium barranii subsp. barranii</name>
    <dbReference type="NCBI Taxonomy" id="2823807"/>
    <lineage>
        <taxon>Bacteria</taxon>
        <taxon>Pseudomonadati</taxon>
        <taxon>Pseudomonadota</taxon>
        <taxon>Alphaproteobacteria</taxon>
        <taxon>Hyphomicrobiales</taxon>
        <taxon>Nitrobacteraceae</taxon>
        <taxon>Bradyrhizobium</taxon>
        <taxon>Bradyrhizobium barranii</taxon>
    </lineage>
</organism>
<dbReference type="EMBL" id="CP086136">
    <property type="protein sequence ID" value="UEM14163.1"/>
    <property type="molecule type" value="Genomic_DNA"/>
</dbReference>
<dbReference type="AlphaFoldDB" id="A0A9X9Y2L9"/>
<evidence type="ECO:0000259" key="4">
    <source>
        <dbReference type="Pfam" id="PF07687"/>
    </source>
</evidence>
<dbReference type="Proteomes" id="UP000664702">
    <property type="component" value="Chromosome"/>
</dbReference>
<dbReference type="Pfam" id="PF01546">
    <property type="entry name" value="Peptidase_M20"/>
    <property type="match status" value="1"/>
</dbReference>
<protein>
    <submittedName>
        <fullName evidence="5">M20 family metallopeptidase</fullName>
    </submittedName>
</protein>
<keyword evidence="1" id="KW-0645">Protease</keyword>
<reference evidence="5 6" key="1">
    <citation type="journal article" date="2022" name="Int. J. Syst. Evol. Microbiol.">
        <title>Strains of Bradyrhizobium barranii sp. nov. associated with legumes native to Canada are symbionts of soybeans and belong to different subspecies (subsp. barranii subsp. nov. and subsp. apii subsp. nov.) and symbiovars (sv. glycinearum and sv. septentrionale).</title>
        <authorList>
            <person name="Bromfield E.S.P."/>
            <person name="Cloutier S."/>
            <person name="Wasai-Hara S."/>
            <person name="Minamisawa K."/>
        </authorList>
    </citation>
    <scope>NUCLEOTIDE SEQUENCE [LARGE SCALE GENOMIC DNA]</scope>
    <source>
        <strain evidence="5 6">144S4</strain>
    </source>
</reference>